<dbReference type="InterPro" id="IPR011760">
    <property type="entry name" value="PsdUridine_synth_TruD_insert"/>
</dbReference>
<dbReference type="CDD" id="cd02576">
    <property type="entry name" value="PseudoU_synth_ScPUS7"/>
    <property type="match status" value="1"/>
</dbReference>
<dbReference type="PANTHER" id="PTHR13326">
    <property type="entry name" value="TRNA PSEUDOURIDINE SYNTHASE D"/>
    <property type="match status" value="1"/>
</dbReference>
<dbReference type="InterPro" id="IPR042214">
    <property type="entry name" value="TruD_catalytic"/>
</dbReference>
<evidence type="ECO:0000256" key="3">
    <source>
        <dbReference type="ARBA" id="ARBA00023235"/>
    </source>
</evidence>
<dbReference type="PROSITE" id="PS50984">
    <property type="entry name" value="TRUD"/>
    <property type="match status" value="1"/>
</dbReference>
<dbReference type="AlphaFoldDB" id="A0A1C7NSJ2"/>
<evidence type="ECO:0000259" key="4">
    <source>
        <dbReference type="PROSITE" id="PS50984"/>
    </source>
</evidence>
<reference evidence="5 6" key="1">
    <citation type="submission" date="2016-03" db="EMBL/GenBank/DDBJ databases">
        <title>Choanephora cucurbitarum.</title>
        <authorList>
            <person name="Min B."/>
            <person name="Park H."/>
            <person name="Park J.-H."/>
            <person name="Shin H.-D."/>
            <person name="Choi I.-G."/>
        </authorList>
    </citation>
    <scope>NUCLEOTIDE SEQUENCE [LARGE SCALE GENOMIC DNA]</scope>
    <source>
        <strain evidence="5 6">KUS-F28377</strain>
    </source>
</reference>
<keyword evidence="2" id="KW-0819">tRNA processing</keyword>
<comment type="similarity">
    <text evidence="1">Belongs to the pseudouridine synthase TruD family.</text>
</comment>
<dbReference type="GO" id="GO:1990481">
    <property type="term" value="P:mRNA pseudouridine synthesis"/>
    <property type="evidence" value="ECO:0007669"/>
    <property type="project" value="EnsemblFungi"/>
</dbReference>
<dbReference type="OrthoDB" id="447290at2759"/>
<comment type="caution">
    <text evidence="5">The sequence shown here is derived from an EMBL/GenBank/DDBJ whole genome shotgun (WGS) entry which is preliminary data.</text>
</comment>
<dbReference type="NCBIfam" id="TIGR00094">
    <property type="entry name" value="tRNA_TruD_broad"/>
    <property type="match status" value="1"/>
</dbReference>
<feature type="domain" description="TRUD" evidence="4">
    <location>
        <begin position="308"/>
        <end position="538"/>
    </location>
</feature>
<dbReference type="Pfam" id="PF01142">
    <property type="entry name" value="TruD"/>
    <property type="match status" value="1"/>
</dbReference>
<dbReference type="HAMAP" id="MF_01082">
    <property type="entry name" value="TruD"/>
    <property type="match status" value="1"/>
</dbReference>
<protein>
    <submittedName>
        <fullName evidence="5">Putative pseudouridine synthase C1A4.09</fullName>
    </submittedName>
</protein>
<accession>A0A1C7NSJ2</accession>
<sequence length="616" mass="69933">MGNLFSKTTSEEIESGRKRALEFDAVEDSKKARVDRVIIKESEVGIVAYVNQDIKGFHSILKFRAEDFLVNEVDMDKNIVRLTSLAPPDTKVDKNIAYDFYEPSIFDQAVSEIFDKGFAELFRCFLNTPEEADAVLTTQASKEQRLEFYRLVEEHLEAKVNCRGKDGSLVVRWPSSTHSDEFIDWKALGGDYLQVNMQKSGVDTMNAINIISKKIGVHAKNFGYAGTKDAKAITTQSLTLKSVKPGRIVMAQEDLKKSNIYIGDFKFVPNGLTLGDLNGNHFTIVLRDVKGANEEELEVSLQSLKQNGFLNYFGMQRFGTSVVSTHTIGCAIMKKKFEEASDLILNPREGERPEYHNARKLWQDTHDAESVLPIFPKRAFSERKLLTFYARHPGNHSKAIKSLPKNMLSLYSHAYQSYIWNRVVSERAKLFGTDRPMVGDLVLVDNKPQAAKSKRVNNNVGRRDPNNRKVPKILTAEDLDEYSIFDVVYPLPGRQTVYPENEIKEIYRKFLAEDGISIEKKDNHFDSLTGDYRAMLSKPEQMSWSFIRYDDPTEKLCNTDVDKLENAPEPMGIEDGKYLALKVEFTLGTSQYATMALREIMRAETSSQAQSSIVHD</sequence>
<dbReference type="PANTHER" id="PTHR13326:SF21">
    <property type="entry name" value="PSEUDOURIDYLATE SYNTHASE PUS7L"/>
    <property type="match status" value="1"/>
</dbReference>
<organism evidence="5 6">
    <name type="scientific">Choanephora cucurbitarum</name>
    <dbReference type="NCBI Taxonomy" id="101091"/>
    <lineage>
        <taxon>Eukaryota</taxon>
        <taxon>Fungi</taxon>
        <taxon>Fungi incertae sedis</taxon>
        <taxon>Mucoromycota</taxon>
        <taxon>Mucoromycotina</taxon>
        <taxon>Mucoromycetes</taxon>
        <taxon>Mucorales</taxon>
        <taxon>Mucorineae</taxon>
        <taxon>Choanephoraceae</taxon>
        <taxon>Choanephoroideae</taxon>
        <taxon>Choanephora</taxon>
    </lineage>
</organism>
<dbReference type="Gene3D" id="3.30.2350.20">
    <property type="entry name" value="TruD, catalytic domain"/>
    <property type="match status" value="2"/>
</dbReference>
<dbReference type="GO" id="GO:0031119">
    <property type="term" value="P:tRNA pseudouridine synthesis"/>
    <property type="evidence" value="ECO:0007669"/>
    <property type="project" value="EnsemblFungi"/>
</dbReference>
<dbReference type="SUPFAM" id="SSF55120">
    <property type="entry name" value="Pseudouridine synthase"/>
    <property type="match status" value="1"/>
</dbReference>
<dbReference type="Proteomes" id="UP000093000">
    <property type="component" value="Unassembled WGS sequence"/>
</dbReference>
<evidence type="ECO:0000256" key="2">
    <source>
        <dbReference type="ARBA" id="ARBA00022694"/>
    </source>
</evidence>
<keyword evidence="6" id="KW-1185">Reference proteome</keyword>
<gene>
    <name evidence="5" type="primary">SPBC1A4.09</name>
    <name evidence="5" type="ORF">A0J61_00296</name>
</gene>
<dbReference type="GO" id="GO:0031120">
    <property type="term" value="P:snRNA pseudouridine synthesis"/>
    <property type="evidence" value="ECO:0007669"/>
    <property type="project" value="EnsemblFungi"/>
</dbReference>
<dbReference type="InterPro" id="IPR020103">
    <property type="entry name" value="PsdUridine_synth_cat_dom_sf"/>
</dbReference>
<dbReference type="GO" id="GO:0009982">
    <property type="term" value="F:pseudouridine synthase activity"/>
    <property type="evidence" value="ECO:0007669"/>
    <property type="project" value="EnsemblFungi"/>
</dbReference>
<dbReference type="GO" id="GO:0003723">
    <property type="term" value="F:RNA binding"/>
    <property type="evidence" value="ECO:0007669"/>
    <property type="project" value="InterPro"/>
</dbReference>
<dbReference type="GO" id="GO:0031429">
    <property type="term" value="C:box H/ACA snoRNP complex"/>
    <property type="evidence" value="ECO:0007669"/>
    <property type="project" value="EnsemblFungi"/>
</dbReference>
<dbReference type="InParanoid" id="A0A1C7NSJ2"/>
<name>A0A1C7NSJ2_9FUNG</name>
<evidence type="ECO:0000313" key="5">
    <source>
        <dbReference type="EMBL" id="OBZ91646.1"/>
    </source>
</evidence>
<dbReference type="PIRSF" id="PIRSF037016">
    <property type="entry name" value="Pseudouridin_synth_euk_prd"/>
    <property type="match status" value="1"/>
</dbReference>
<keyword evidence="3" id="KW-0413">Isomerase</keyword>
<dbReference type="EMBL" id="LUGH01000006">
    <property type="protein sequence ID" value="OBZ91646.1"/>
    <property type="molecule type" value="Genomic_DNA"/>
</dbReference>
<dbReference type="PROSITE" id="PS01268">
    <property type="entry name" value="UPF0024"/>
    <property type="match status" value="1"/>
</dbReference>
<dbReference type="InterPro" id="IPR020119">
    <property type="entry name" value="PsdUridine_synth_TruD_CS"/>
</dbReference>
<evidence type="ECO:0000256" key="1">
    <source>
        <dbReference type="ARBA" id="ARBA00007953"/>
    </source>
</evidence>
<dbReference type="GO" id="GO:0000455">
    <property type="term" value="P:enzyme-directed rRNA pseudouridine synthesis"/>
    <property type="evidence" value="ECO:0007669"/>
    <property type="project" value="EnsemblFungi"/>
</dbReference>
<evidence type="ECO:0000313" key="6">
    <source>
        <dbReference type="Proteomes" id="UP000093000"/>
    </source>
</evidence>
<dbReference type="STRING" id="101091.A0A1C7NSJ2"/>
<dbReference type="GO" id="GO:0005737">
    <property type="term" value="C:cytoplasm"/>
    <property type="evidence" value="ECO:0007669"/>
    <property type="project" value="EnsemblFungi"/>
</dbReference>
<dbReference type="FunCoup" id="A0A1C7NSJ2">
    <property type="interactions" value="879"/>
</dbReference>
<proteinExistence type="inferred from homology"/>
<dbReference type="InterPro" id="IPR001656">
    <property type="entry name" value="PsdUridine_synth_TruD"/>
</dbReference>